<dbReference type="PANTHER" id="PTHR23324:SF83">
    <property type="entry name" value="SEC14-LIKE PROTEIN 2"/>
    <property type="match status" value="1"/>
</dbReference>
<evidence type="ECO:0000313" key="3">
    <source>
        <dbReference type="EMBL" id="CAG7690159.1"/>
    </source>
</evidence>
<dbReference type="CDD" id="cd00170">
    <property type="entry name" value="SEC14"/>
    <property type="match status" value="1"/>
</dbReference>
<dbReference type="GO" id="GO:0005737">
    <property type="term" value="C:cytoplasm"/>
    <property type="evidence" value="ECO:0007669"/>
    <property type="project" value="TreeGrafter"/>
</dbReference>
<protein>
    <recommendedName>
        <fullName evidence="2">CRAL-TRIO domain-containing protein</fullName>
    </recommendedName>
</protein>
<organism evidence="3 4">
    <name type="scientific">Allacma fusca</name>
    <dbReference type="NCBI Taxonomy" id="39272"/>
    <lineage>
        <taxon>Eukaryota</taxon>
        <taxon>Metazoa</taxon>
        <taxon>Ecdysozoa</taxon>
        <taxon>Arthropoda</taxon>
        <taxon>Hexapoda</taxon>
        <taxon>Collembola</taxon>
        <taxon>Symphypleona</taxon>
        <taxon>Sminthuridae</taxon>
        <taxon>Allacma</taxon>
    </lineage>
</organism>
<accession>A0A8J2NIL6</accession>
<evidence type="ECO:0000259" key="2">
    <source>
        <dbReference type="PROSITE" id="PS50191"/>
    </source>
</evidence>
<evidence type="ECO:0000256" key="1">
    <source>
        <dbReference type="SAM" id="SignalP"/>
    </source>
</evidence>
<dbReference type="PANTHER" id="PTHR23324">
    <property type="entry name" value="SEC14 RELATED PROTEIN"/>
    <property type="match status" value="1"/>
</dbReference>
<name>A0A8J2NIL6_9HEXA</name>
<feature type="chain" id="PRO_5035170762" description="CRAL-TRIO domain-containing protein" evidence="1">
    <location>
        <begin position="19"/>
        <end position="255"/>
    </location>
</feature>
<keyword evidence="1" id="KW-0732">Signal</keyword>
<sequence length="255" mass="29313">MHEILLLFLACLLQSVRSQEVLGLELTPDENILEWEPPEHIKKNYPYYFSGRHDGSAIWILPLGAWPIDTMTSDEEKLVSKHFDQALVRISESAQNSSGCLVIIDVESFSFFKSNFGFAFDKAKSVYKTISDSDLKRGWIVNANFLFDVTWKVIKLLISEELVKNIEVHDEDDNRWRATITNWIPKDKLPPRYGGYANYTPEINFGFVFLIQSCHYAAVRGVDSGLSRTFKMDTAILQVQFDKLRLKHNKSHATC</sequence>
<dbReference type="Pfam" id="PF00650">
    <property type="entry name" value="CRAL_TRIO"/>
    <property type="match status" value="1"/>
</dbReference>
<gene>
    <name evidence="3" type="ORF">AFUS01_LOCUS3508</name>
</gene>
<dbReference type="PROSITE" id="PS50191">
    <property type="entry name" value="CRAL_TRIO"/>
    <property type="match status" value="1"/>
</dbReference>
<dbReference type="Proteomes" id="UP000708208">
    <property type="component" value="Unassembled WGS sequence"/>
</dbReference>
<keyword evidence="4" id="KW-1185">Reference proteome</keyword>
<reference evidence="3" key="1">
    <citation type="submission" date="2021-06" db="EMBL/GenBank/DDBJ databases">
        <authorList>
            <person name="Hodson N. C."/>
            <person name="Mongue J. A."/>
            <person name="Jaron S. K."/>
        </authorList>
    </citation>
    <scope>NUCLEOTIDE SEQUENCE</scope>
</reference>
<dbReference type="SMART" id="SM00516">
    <property type="entry name" value="SEC14"/>
    <property type="match status" value="1"/>
</dbReference>
<comment type="caution">
    <text evidence="3">The sequence shown here is derived from an EMBL/GenBank/DDBJ whole genome shotgun (WGS) entry which is preliminary data.</text>
</comment>
<proteinExistence type="predicted"/>
<feature type="signal peptide" evidence="1">
    <location>
        <begin position="1"/>
        <end position="18"/>
    </location>
</feature>
<evidence type="ECO:0000313" key="4">
    <source>
        <dbReference type="Proteomes" id="UP000708208"/>
    </source>
</evidence>
<dbReference type="AlphaFoldDB" id="A0A8J2NIL6"/>
<feature type="domain" description="CRAL-TRIO" evidence="2">
    <location>
        <begin position="37"/>
        <end position="201"/>
    </location>
</feature>
<dbReference type="InterPro" id="IPR051064">
    <property type="entry name" value="SEC14/CRAL-TRIO_domain"/>
</dbReference>
<dbReference type="OrthoDB" id="1434354at2759"/>
<dbReference type="InterPro" id="IPR001251">
    <property type="entry name" value="CRAL-TRIO_dom"/>
</dbReference>
<dbReference type="EMBL" id="CAJVCH010021144">
    <property type="protein sequence ID" value="CAG7690159.1"/>
    <property type="molecule type" value="Genomic_DNA"/>
</dbReference>